<keyword evidence="3" id="KW-1185">Reference proteome</keyword>
<feature type="region of interest" description="Disordered" evidence="1">
    <location>
        <begin position="28"/>
        <end position="52"/>
    </location>
</feature>
<gene>
    <name evidence="2" type="primary">jg11015</name>
    <name evidence="2" type="ORF">PAEG_LOCUS23048</name>
</gene>
<name>A0A8S4S8T0_9NEOP</name>
<reference evidence="2" key="1">
    <citation type="submission" date="2022-03" db="EMBL/GenBank/DDBJ databases">
        <authorList>
            <person name="Lindestad O."/>
        </authorList>
    </citation>
    <scope>NUCLEOTIDE SEQUENCE</scope>
</reference>
<protein>
    <submittedName>
        <fullName evidence="2">Jg11015 protein</fullName>
    </submittedName>
</protein>
<sequence>MDLNDGSTSALGHLTTEGTSSNVVIAKCTRHNNERATSTEQTTDRDSTEESDAEEFTDMFVYSWIVPARKQCRSSAAFSSRCGQRVGSAIPKPQLFSAGG</sequence>
<dbReference type="Proteomes" id="UP000838756">
    <property type="component" value="Unassembled WGS sequence"/>
</dbReference>
<accession>A0A8S4S8T0</accession>
<dbReference type="EMBL" id="CAKXAJ010026113">
    <property type="protein sequence ID" value="CAH2256864.1"/>
    <property type="molecule type" value="Genomic_DNA"/>
</dbReference>
<organism evidence="2 3">
    <name type="scientific">Pararge aegeria aegeria</name>
    <dbReference type="NCBI Taxonomy" id="348720"/>
    <lineage>
        <taxon>Eukaryota</taxon>
        <taxon>Metazoa</taxon>
        <taxon>Ecdysozoa</taxon>
        <taxon>Arthropoda</taxon>
        <taxon>Hexapoda</taxon>
        <taxon>Insecta</taxon>
        <taxon>Pterygota</taxon>
        <taxon>Neoptera</taxon>
        <taxon>Endopterygota</taxon>
        <taxon>Lepidoptera</taxon>
        <taxon>Glossata</taxon>
        <taxon>Ditrysia</taxon>
        <taxon>Papilionoidea</taxon>
        <taxon>Nymphalidae</taxon>
        <taxon>Satyrinae</taxon>
        <taxon>Satyrini</taxon>
        <taxon>Parargina</taxon>
        <taxon>Pararge</taxon>
    </lineage>
</organism>
<proteinExistence type="predicted"/>
<comment type="caution">
    <text evidence="2">The sequence shown here is derived from an EMBL/GenBank/DDBJ whole genome shotgun (WGS) entry which is preliminary data.</text>
</comment>
<evidence type="ECO:0000313" key="3">
    <source>
        <dbReference type="Proteomes" id="UP000838756"/>
    </source>
</evidence>
<dbReference type="AlphaFoldDB" id="A0A8S4S8T0"/>
<evidence type="ECO:0000313" key="2">
    <source>
        <dbReference type="EMBL" id="CAH2256864.1"/>
    </source>
</evidence>
<evidence type="ECO:0000256" key="1">
    <source>
        <dbReference type="SAM" id="MobiDB-lite"/>
    </source>
</evidence>